<accession>A0A4Y7PD13</accession>
<name>A0A4Y7PD13_9AGAM</name>
<gene>
    <name evidence="1" type="ORF">BD410DRAFT_847263</name>
</gene>
<evidence type="ECO:0000313" key="1">
    <source>
        <dbReference type="EMBL" id="TDL13164.1"/>
    </source>
</evidence>
<evidence type="ECO:0000313" key="2">
    <source>
        <dbReference type="Proteomes" id="UP000294933"/>
    </source>
</evidence>
<proteinExistence type="predicted"/>
<dbReference type="Proteomes" id="UP000294933">
    <property type="component" value="Unassembled WGS sequence"/>
</dbReference>
<sequence>MCVGKLYVNTLLAMLNARQRLRSYTVSTIQSNCDENPSTLVIHSIVHSTDEIPASSD</sequence>
<protein>
    <submittedName>
        <fullName evidence="1">Uncharacterized protein</fullName>
    </submittedName>
</protein>
<dbReference type="AlphaFoldDB" id="A0A4Y7PD13"/>
<organism evidence="1 2">
    <name type="scientific">Rickenella mellea</name>
    <dbReference type="NCBI Taxonomy" id="50990"/>
    <lineage>
        <taxon>Eukaryota</taxon>
        <taxon>Fungi</taxon>
        <taxon>Dikarya</taxon>
        <taxon>Basidiomycota</taxon>
        <taxon>Agaricomycotina</taxon>
        <taxon>Agaricomycetes</taxon>
        <taxon>Hymenochaetales</taxon>
        <taxon>Rickenellaceae</taxon>
        <taxon>Rickenella</taxon>
    </lineage>
</organism>
<reference evidence="1 2" key="1">
    <citation type="submission" date="2018-06" db="EMBL/GenBank/DDBJ databases">
        <title>A transcriptomic atlas of mushroom development highlights an independent origin of complex multicellularity.</title>
        <authorList>
            <consortium name="DOE Joint Genome Institute"/>
            <person name="Krizsan K."/>
            <person name="Almasi E."/>
            <person name="Merenyi Z."/>
            <person name="Sahu N."/>
            <person name="Viragh M."/>
            <person name="Koszo T."/>
            <person name="Mondo S."/>
            <person name="Kiss B."/>
            <person name="Balint B."/>
            <person name="Kues U."/>
            <person name="Barry K."/>
            <person name="Hegedus J.C."/>
            <person name="Henrissat B."/>
            <person name="Johnson J."/>
            <person name="Lipzen A."/>
            <person name="Ohm R."/>
            <person name="Nagy I."/>
            <person name="Pangilinan J."/>
            <person name="Yan J."/>
            <person name="Xiong Y."/>
            <person name="Grigoriev I.V."/>
            <person name="Hibbett D.S."/>
            <person name="Nagy L.G."/>
        </authorList>
    </citation>
    <scope>NUCLEOTIDE SEQUENCE [LARGE SCALE GENOMIC DNA]</scope>
    <source>
        <strain evidence="1 2">SZMC22713</strain>
    </source>
</reference>
<dbReference type="EMBL" id="ML170910">
    <property type="protein sequence ID" value="TDL13164.1"/>
    <property type="molecule type" value="Genomic_DNA"/>
</dbReference>
<keyword evidence="2" id="KW-1185">Reference proteome</keyword>
<dbReference type="OrthoDB" id="2792702at2759"/>
<dbReference type="VEuPathDB" id="FungiDB:BD410DRAFT_847263"/>